<evidence type="ECO:0000313" key="18">
    <source>
        <dbReference type="Ensembl" id="ENSCSAVP00000019245.1"/>
    </source>
</evidence>
<keyword evidence="8 15" id="KW-1133">Transmembrane helix</keyword>
<comment type="similarity">
    <text evidence="12">Belongs to the peroxidase family. XPO subfamily.</text>
</comment>
<feature type="binding site" description="axial binding residue" evidence="13">
    <location>
        <position position="487"/>
    </location>
    <ligand>
        <name>heme b</name>
        <dbReference type="ChEBI" id="CHEBI:60344"/>
    </ligand>
    <ligandPart>
        <name>Fe</name>
        <dbReference type="ChEBI" id="CHEBI:18248"/>
    </ligandPart>
</feature>
<dbReference type="Pfam" id="PF03098">
    <property type="entry name" value="An_peroxidase"/>
    <property type="match status" value="1"/>
</dbReference>
<protein>
    <recommendedName>
        <fullName evidence="17">Sushi domain-containing protein</fullName>
    </recommendedName>
</protein>
<dbReference type="GO" id="GO:0005615">
    <property type="term" value="C:extracellular space"/>
    <property type="evidence" value="ECO:0007669"/>
    <property type="project" value="TreeGrafter"/>
</dbReference>
<evidence type="ECO:0000256" key="3">
    <source>
        <dbReference type="ARBA" id="ARBA00022536"/>
    </source>
</evidence>
<dbReference type="InterPro" id="IPR001881">
    <property type="entry name" value="EGF-like_Ca-bd_dom"/>
</dbReference>
<dbReference type="InterPro" id="IPR019791">
    <property type="entry name" value="Haem_peroxidase_animal"/>
</dbReference>
<dbReference type="FunFam" id="1.10.640.10:FF:000001">
    <property type="entry name" value="Peroxidasin homolog"/>
    <property type="match status" value="1"/>
</dbReference>
<keyword evidence="4 13" id="KW-0349">Heme</keyword>
<name>H2ZNS9_CIOSA</name>
<evidence type="ECO:0000256" key="1">
    <source>
        <dbReference type="ARBA" id="ARBA00001970"/>
    </source>
</evidence>
<evidence type="ECO:0000256" key="11">
    <source>
        <dbReference type="ARBA" id="ARBA00023157"/>
    </source>
</evidence>
<dbReference type="Gene3D" id="2.10.70.10">
    <property type="entry name" value="Complement Module, domain 1"/>
    <property type="match status" value="1"/>
</dbReference>
<keyword evidence="5 14" id="KW-0768">Sushi</keyword>
<keyword evidence="9" id="KW-0560">Oxidoreductase</keyword>
<evidence type="ECO:0000256" key="16">
    <source>
        <dbReference type="SAM" id="SignalP"/>
    </source>
</evidence>
<feature type="signal peptide" evidence="16">
    <location>
        <begin position="1"/>
        <end position="17"/>
    </location>
</feature>
<dbReference type="Gene3D" id="1.10.640.10">
    <property type="entry name" value="Haem peroxidase domain superfamily, animal type"/>
    <property type="match status" value="1"/>
</dbReference>
<dbReference type="InterPro" id="IPR018097">
    <property type="entry name" value="EGF_Ca-bd_CS"/>
</dbReference>
<evidence type="ECO:0000256" key="4">
    <source>
        <dbReference type="ARBA" id="ARBA00022617"/>
    </source>
</evidence>
<dbReference type="InterPro" id="IPR037120">
    <property type="entry name" value="Haem_peroxidase_sf_animal"/>
</dbReference>
<dbReference type="CDD" id="cd00033">
    <property type="entry name" value="CCP"/>
    <property type="match status" value="1"/>
</dbReference>
<evidence type="ECO:0000256" key="9">
    <source>
        <dbReference type="ARBA" id="ARBA00023002"/>
    </source>
</evidence>
<sequence length="917" mass="102548">MWFHVIIALAVCEMIVATDLKYVFDEQGYQGDEFLRPALREAFQQVGRAIHRTDKQWSDKKVWKNPMTLFQFFKRPPSDESCEMAKAGDIYHSAFDIIMQKVADSSSRHKRRVNATDVLSSATIAELTKFSGCRANPVELSCSDSCLANMYRTHTGQCNNKRNAYWGASNNPFVRWRAAQYENDFSTPMGWNSNRMYNGYRLPPVRQVSNDVMRTSNTQVTGDPLYSHMLVVWGQYIDHDIDFTPQSLSTSTFQGLTDCKTTCKNESPCFPMQVPSNDPRISTASCLPFFRSAAVCGTGETSTLFHKLQPREQINAVTSFVDASTVYGSTDSLNRRLRDMSNEDGLMKVNTMFKDGTWDYLPFDPNNPCVQDQFDASGVNIPCFHAGDGRVSEHLTLSAIHTIWVREHNRIARVLKAMNPHWSGEILYQEARKIVGAYHQIVHWKEYVPKIIGPEGVNMMGSYAGYDASVNPSVSNVFATAAFRFGHATIAPQFRRLDENFNDHPQFPSILLHDAFFSPWRMIRQGGMDPILRGLIARPAKLIKGDQMMHEELRDKLFALQNQQLKPTFSVALDLASLNLQRGRDHALPLYNDWREECGFRRANNFSDLAGEIKDKALRDKLERLYGHPGNVDLWLAGLSEDLMNGSRTGPVFTCLLARQFKFLRDGDRFYYENPGVFSSQQLASLNKLSFARVLCDNSGLTKVQSDLFMLRDVNQFVDCSNIPMLDLTPWREDPTVGSCGMPPSISNGGRKKCGNDVSYYCMMGYQLVGAQVVQCTGTAFTSIPNCVDTNECESGNGGCMEVCRNTPGSFQCQCGEGKMLASDGKACMAMSTNAPVTPAGVAMSPAPPLNLAAIVIGSILGFSVLCAFFAICYLIYKNTLLHTKSKYHSTGRYSLSVPGVYENPAMALDNGSQTKM</sequence>
<dbReference type="CDD" id="cd09825">
    <property type="entry name" value="thyroid_peroxidase"/>
    <property type="match status" value="1"/>
</dbReference>
<dbReference type="GO" id="GO:0016020">
    <property type="term" value="C:membrane"/>
    <property type="evidence" value="ECO:0007669"/>
    <property type="project" value="UniProtKB-SubCell"/>
</dbReference>
<evidence type="ECO:0000256" key="10">
    <source>
        <dbReference type="ARBA" id="ARBA00023004"/>
    </source>
</evidence>
<dbReference type="PANTHER" id="PTHR11475">
    <property type="entry name" value="OXIDASE/PEROXIDASE"/>
    <property type="match status" value="1"/>
</dbReference>
<keyword evidence="10 13" id="KW-0408">Iron</keyword>
<keyword evidence="11" id="KW-1015">Disulfide bond</keyword>
<dbReference type="SUPFAM" id="SSF57196">
    <property type="entry name" value="EGF/Laminin"/>
    <property type="match status" value="1"/>
</dbReference>
<dbReference type="GeneTree" id="ENSGT00940000158104"/>
<feature type="chain" id="PRO_5003579445" description="Sushi domain-containing protein" evidence="16">
    <location>
        <begin position="18"/>
        <end position="917"/>
    </location>
</feature>
<dbReference type="InterPro" id="IPR035976">
    <property type="entry name" value="Sushi/SCR/CCP_sf"/>
</dbReference>
<dbReference type="AlphaFoldDB" id="H2ZNS9"/>
<dbReference type="GO" id="GO:0005509">
    <property type="term" value="F:calcium ion binding"/>
    <property type="evidence" value="ECO:0007669"/>
    <property type="project" value="InterPro"/>
</dbReference>
<dbReference type="PROSITE" id="PS50292">
    <property type="entry name" value="PEROXIDASE_3"/>
    <property type="match status" value="1"/>
</dbReference>
<reference evidence="18" key="2">
    <citation type="submission" date="2025-08" db="UniProtKB">
        <authorList>
            <consortium name="Ensembl"/>
        </authorList>
    </citation>
    <scope>IDENTIFICATION</scope>
</reference>
<dbReference type="InterPro" id="IPR000436">
    <property type="entry name" value="Sushi_SCR_CCP_dom"/>
</dbReference>
<feature type="domain" description="Sushi" evidence="17">
    <location>
        <begin position="738"/>
        <end position="789"/>
    </location>
</feature>
<dbReference type="SUPFAM" id="SSF57535">
    <property type="entry name" value="Complement control module/SCR domain"/>
    <property type="match status" value="1"/>
</dbReference>
<evidence type="ECO:0000256" key="14">
    <source>
        <dbReference type="PROSITE-ProRule" id="PRU00302"/>
    </source>
</evidence>
<keyword evidence="19" id="KW-1185">Reference proteome</keyword>
<dbReference type="Ensembl" id="ENSCSAVT00000019453.1">
    <property type="protein sequence ID" value="ENSCSAVP00000019245.1"/>
    <property type="gene ID" value="ENSCSAVG00000011304.1"/>
</dbReference>
<comment type="cofactor">
    <cofactor evidence="1">
        <name>heme b</name>
        <dbReference type="ChEBI" id="CHEBI:60344"/>
    </cofactor>
</comment>
<dbReference type="SUPFAM" id="SSF48113">
    <property type="entry name" value="Heme-dependent peroxidases"/>
    <property type="match status" value="1"/>
</dbReference>
<dbReference type="Proteomes" id="UP000007875">
    <property type="component" value="Unassembled WGS sequence"/>
</dbReference>
<proteinExistence type="inferred from homology"/>
<dbReference type="PRINTS" id="PR00457">
    <property type="entry name" value="ANPEROXIDASE"/>
</dbReference>
<accession>H2ZNS9</accession>
<dbReference type="GO" id="GO:0006979">
    <property type="term" value="P:response to oxidative stress"/>
    <property type="evidence" value="ECO:0007669"/>
    <property type="project" value="InterPro"/>
</dbReference>
<reference evidence="18" key="3">
    <citation type="submission" date="2025-09" db="UniProtKB">
        <authorList>
            <consortium name="Ensembl"/>
        </authorList>
    </citation>
    <scope>IDENTIFICATION</scope>
</reference>
<evidence type="ECO:0000256" key="6">
    <source>
        <dbReference type="ARBA" id="ARBA00022723"/>
    </source>
</evidence>
<evidence type="ECO:0000256" key="13">
    <source>
        <dbReference type="PIRSR" id="PIRSR619791-2"/>
    </source>
</evidence>
<evidence type="ECO:0000259" key="17">
    <source>
        <dbReference type="PROSITE" id="PS50923"/>
    </source>
</evidence>
<dbReference type="InParanoid" id="H2ZNS9"/>
<dbReference type="GO" id="GO:0020037">
    <property type="term" value="F:heme binding"/>
    <property type="evidence" value="ECO:0007669"/>
    <property type="project" value="InterPro"/>
</dbReference>
<comment type="caution">
    <text evidence="14">Lacks conserved residue(s) required for the propagation of feature annotation.</text>
</comment>
<feature type="transmembrane region" description="Helical" evidence="15">
    <location>
        <begin position="852"/>
        <end position="877"/>
    </location>
</feature>
<comment type="subcellular location">
    <subcellularLocation>
        <location evidence="2">Membrane</location>
        <topology evidence="2">Single-pass type I membrane protein</topology>
    </subcellularLocation>
</comment>
<evidence type="ECO:0000256" key="12">
    <source>
        <dbReference type="ARBA" id="ARBA00061342"/>
    </source>
</evidence>
<keyword evidence="15" id="KW-0472">Membrane</keyword>
<dbReference type="PANTHER" id="PTHR11475:SF121">
    <property type="entry name" value="THYROID PEROXIDASE-LIKE"/>
    <property type="match status" value="1"/>
</dbReference>
<dbReference type="InterPro" id="IPR029589">
    <property type="entry name" value="TPO"/>
</dbReference>
<keyword evidence="3" id="KW-0245">EGF-like domain</keyword>
<dbReference type="eggNOG" id="KOG2408">
    <property type="taxonomic scope" value="Eukaryota"/>
</dbReference>
<organism evidence="18 19">
    <name type="scientific">Ciona savignyi</name>
    <name type="common">Pacific transparent sea squirt</name>
    <dbReference type="NCBI Taxonomy" id="51511"/>
    <lineage>
        <taxon>Eukaryota</taxon>
        <taxon>Metazoa</taxon>
        <taxon>Chordata</taxon>
        <taxon>Tunicata</taxon>
        <taxon>Ascidiacea</taxon>
        <taxon>Phlebobranchia</taxon>
        <taxon>Cionidae</taxon>
        <taxon>Ciona</taxon>
    </lineage>
</organism>
<dbReference type="SMART" id="SM00179">
    <property type="entry name" value="EGF_CA"/>
    <property type="match status" value="1"/>
</dbReference>
<dbReference type="PROSITE" id="PS01187">
    <property type="entry name" value="EGF_CA"/>
    <property type="match status" value="1"/>
</dbReference>
<dbReference type="GO" id="GO:0006590">
    <property type="term" value="P:thyroid hormone generation"/>
    <property type="evidence" value="ECO:0007669"/>
    <property type="project" value="InterPro"/>
</dbReference>
<evidence type="ECO:0000256" key="2">
    <source>
        <dbReference type="ARBA" id="ARBA00004479"/>
    </source>
</evidence>
<dbReference type="GO" id="GO:0004447">
    <property type="term" value="F:iodide peroxidase activity"/>
    <property type="evidence" value="ECO:0007669"/>
    <property type="project" value="InterPro"/>
</dbReference>
<evidence type="ECO:0000256" key="15">
    <source>
        <dbReference type="SAM" id="Phobius"/>
    </source>
</evidence>
<evidence type="ECO:0000256" key="7">
    <source>
        <dbReference type="ARBA" id="ARBA00022729"/>
    </source>
</evidence>
<reference evidence="19" key="1">
    <citation type="submission" date="2003-08" db="EMBL/GenBank/DDBJ databases">
        <authorList>
            <person name="Birren B."/>
            <person name="Nusbaum C."/>
            <person name="Abebe A."/>
            <person name="Abouelleil A."/>
            <person name="Adekoya E."/>
            <person name="Ait-zahra M."/>
            <person name="Allen N."/>
            <person name="Allen T."/>
            <person name="An P."/>
            <person name="Anderson M."/>
            <person name="Anderson S."/>
            <person name="Arachchi H."/>
            <person name="Armbruster J."/>
            <person name="Bachantsang P."/>
            <person name="Baldwin J."/>
            <person name="Barry A."/>
            <person name="Bayul T."/>
            <person name="Blitshsteyn B."/>
            <person name="Bloom T."/>
            <person name="Blye J."/>
            <person name="Boguslavskiy L."/>
            <person name="Borowsky M."/>
            <person name="Boukhgalter B."/>
            <person name="Brunache A."/>
            <person name="Butler J."/>
            <person name="Calixte N."/>
            <person name="Calvo S."/>
            <person name="Camarata J."/>
            <person name="Campo K."/>
            <person name="Chang J."/>
            <person name="Cheshatsang Y."/>
            <person name="Citroen M."/>
            <person name="Collymore A."/>
            <person name="Considine T."/>
            <person name="Cook A."/>
            <person name="Cooke P."/>
            <person name="Corum B."/>
            <person name="Cuomo C."/>
            <person name="David R."/>
            <person name="Dawoe T."/>
            <person name="Degray S."/>
            <person name="Dodge S."/>
            <person name="Dooley K."/>
            <person name="Dorje P."/>
            <person name="Dorjee K."/>
            <person name="Dorris L."/>
            <person name="Duffey N."/>
            <person name="Dupes A."/>
            <person name="Elkins T."/>
            <person name="Engels R."/>
            <person name="Erickson J."/>
            <person name="Farina A."/>
            <person name="Faro S."/>
            <person name="Ferreira P."/>
            <person name="Fischer H."/>
            <person name="Fitzgerald M."/>
            <person name="Foley K."/>
            <person name="Gage D."/>
            <person name="Galagan J."/>
            <person name="Gearin G."/>
            <person name="Gnerre S."/>
            <person name="Gnirke A."/>
            <person name="Goyette A."/>
            <person name="Graham J."/>
            <person name="Grandbois E."/>
            <person name="Gyaltsen K."/>
            <person name="Hafez N."/>
            <person name="Hagopian D."/>
            <person name="Hagos B."/>
            <person name="Hall J."/>
            <person name="Hatcher B."/>
            <person name="Heller A."/>
            <person name="Higgins H."/>
            <person name="Honan T."/>
            <person name="Horn A."/>
            <person name="Houde N."/>
            <person name="Hughes L."/>
            <person name="Hulme W."/>
            <person name="Husby E."/>
            <person name="Iliev I."/>
            <person name="Jaffe D."/>
            <person name="Jones C."/>
            <person name="Kamal M."/>
            <person name="Kamat A."/>
            <person name="Kamvysselis M."/>
            <person name="Karlsson E."/>
            <person name="Kells C."/>
            <person name="Kieu A."/>
            <person name="Kisner P."/>
            <person name="Kodira C."/>
            <person name="Kulbokas E."/>
            <person name="Labutti K."/>
            <person name="Lama D."/>
            <person name="Landers T."/>
            <person name="Leger J."/>
            <person name="Levine S."/>
            <person name="Lewis D."/>
            <person name="Lewis T."/>
            <person name="Lindblad-toh K."/>
            <person name="Liu X."/>
            <person name="Lokyitsang T."/>
            <person name="Lokyitsang Y."/>
            <person name="Lucien O."/>
            <person name="Lui A."/>
            <person name="Ma L.J."/>
            <person name="Mabbitt R."/>
            <person name="Macdonald J."/>
            <person name="Maclean C."/>
            <person name="Major J."/>
            <person name="Manning J."/>
            <person name="Marabella R."/>
            <person name="Maru K."/>
            <person name="Matthews C."/>
            <person name="Mauceli E."/>
            <person name="Mccarthy M."/>
            <person name="Mcdonough S."/>
            <person name="Mcghee T."/>
            <person name="Meldrim J."/>
            <person name="Meneus L."/>
            <person name="Mesirov J."/>
            <person name="Mihalev A."/>
            <person name="Mihova T."/>
            <person name="Mikkelsen T."/>
            <person name="Mlenga V."/>
            <person name="Moru K."/>
            <person name="Mozes J."/>
            <person name="Mulrain L."/>
            <person name="Munson G."/>
            <person name="Naylor J."/>
            <person name="Newes C."/>
            <person name="Nguyen C."/>
            <person name="Nguyen N."/>
            <person name="Nguyen T."/>
            <person name="Nicol R."/>
            <person name="Nielsen C."/>
            <person name="Nizzari M."/>
            <person name="Norbu C."/>
            <person name="Norbu N."/>
            <person name="O'donnell P."/>
            <person name="Okoawo O."/>
            <person name="O'leary S."/>
            <person name="Omotosho B."/>
            <person name="O'neill K."/>
            <person name="Osman S."/>
            <person name="Parker S."/>
            <person name="Perrin D."/>
            <person name="Phunkhang P."/>
            <person name="Piqani B."/>
            <person name="Purcell S."/>
            <person name="Rachupka T."/>
            <person name="Ramasamy U."/>
            <person name="Rameau R."/>
            <person name="Ray V."/>
            <person name="Raymond C."/>
            <person name="Retta R."/>
            <person name="Richardson S."/>
            <person name="Rise C."/>
            <person name="Rodriguez J."/>
            <person name="Rogers J."/>
            <person name="Rogov P."/>
            <person name="Rutman M."/>
            <person name="Schupbach R."/>
            <person name="Seaman C."/>
            <person name="Settipalli S."/>
            <person name="Sharpe T."/>
            <person name="Sheridan J."/>
            <person name="Sherpa N."/>
            <person name="Shi J."/>
            <person name="Smirnov S."/>
            <person name="Smith C."/>
            <person name="Sougnez C."/>
            <person name="Spencer B."/>
            <person name="Stalker J."/>
            <person name="Stange-thomann N."/>
            <person name="Stavropoulos S."/>
            <person name="Stetson K."/>
            <person name="Stone C."/>
            <person name="Stone S."/>
            <person name="Stubbs M."/>
            <person name="Talamas J."/>
            <person name="Tchuinga P."/>
            <person name="Tenzing P."/>
            <person name="Tesfaye S."/>
            <person name="Theodore J."/>
            <person name="Thoulutsang Y."/>
            <person name="Topham K."/>
            <person name="Towey S."/>
            <person name="Tsamla T."/>
            <person name="Tsomo N."/>
            <person name="Vallee D."/>
            <person name="Vassiliev H."/>
            <person name="Venkataraman V."/>
            <person name="Vinson J."/>
            <person name="Vo A."/>
            <person name="Wade C."/>
            <person name="Wang S."/>
            <person name="Wangchuk T."/>
            <person name="Wangdi T."/>
            <person name="Whittaker C."/>
            <person name="Wilkinson J."/>
            <person name="Wu Y."/>
            <person name="Wyman D."/>
            <person name="Yadav S."/>
            <person name="Yang S."/>
            <person name="Yang X."/>
            <person name="Yeager S."/>
            <person name="Yee E."/>
            <person name="Young G."/>
            <person name="Zainoun J."/>
            <person name="Zembeck L."/>
            <person name="Zimmer A."/>
            <person name="Zody M."/>
            <person name="Lander E."/>
        </authorList>
    </citation>
    <scope>NUCLEOTIDE SEQUENCE [LARGE SCALE GENOMIC DNA]</scope>
</reference>
<dbReference type="OMA" id="LPXINEC"/>
<dbReference type="PROSITE" id="PS50923">
    <property type="entry name" value="SUSHI"/>
    <property type="match status" value="1"/>
</dbReference>
<evidence type="ECO:0000313" key="19">
    <source>
        <dbReference type="Proteomes" id="UP000007875"/>
    </source>
</evidence>
<dbReference type="InterPro" id="IPR010255">
    <property type="entry name" value="Haem_peroxidase_sf"/>
</dbReference>
<keyword evidence="7 16" id="KW-0732">Signal</keyword>
<dbReference type="CDD" id="cd00054">
    <property type="entry name" value="EGF_CA"/>
    <property type="match status" value="1"/>
</dbReference>
<keyword evidence="6 13" id="KW-0479">Metal-binding</keyword>
<dbReference type="Gene3D" id="2.10.25.10">
    <property type="entry name" value="Laminin"/>
    <property type="match status" value="1"/>
</dbReference>
<dbReference type="STRING" id="51511.ENSCSAVP00000019245"/>
<evidence type="ECO:0000256" key="5">
    <source>
        <dbReference type="ARBA" id="ARBA00022659"/>
    </source>
</evidence>
<evidence type="ECO:0000256" key="8">
    <source>
        <dbReference type="ARBA" id="ARBA00022989"/>
    </source>
</evidence>
<keyword evidence="15" id="KW-0812">Transmembrane</keyword>